<comment type="caution">
    <text evidence="1">The sequence shown here is derived from an EMBL/GenBank/DDBJ whole genome shotgun (WGS) entry which is preliminary data.</text>
</comment>
<protein>
    <submittedName>
        <fullName evidence="1">Uncharacterized protein</fullName>
    </submittedName>
</protein>
<proteinExistence type="predicted"/>
<organism evidence="1 2">
    <name type="scientific">Adhaeribacter terreus</name>
    <dbReference type="NCBI Taxonomy" id="529703"/>
    <lineage>
        <taxon>Bacteria</taxon>
        <taxon>Pseudomonadati</taxon>
        <taxon>Bacteroidota</taxon>
        <taxon>Cytophagia</taxon>
        <taxon>Cytophagales</taxon>
        <taxon>Hymenobacteraceae</taxon>
        <taxon>Adhaeribacter</taxon>
    </lineage>
</organism>
<keyword evidence="2" id="KW-1185">Reference proteome</keyword>
<accession>A0ABW0EC79</accession>
<name>A0ABW0EC79_9BACT</name>
<dbReference type="SUPFAM" id="SSF101898">
    <property type="entry name" value="NHL repeat"/>
    <property type="match status" value="1"/>
</dbReference>
<dbReference type="EMBL" id="JBHSKT010000007">
    <property type="protein sequence ID" value="MFC5271492.1"/>
    <property type="molecule type" value="Genomic_DNA"/>
</dbReference>
<gene>
    <name evidence="1" type="ORF">ACFPIB_12780</name>
</gene>
<reference evidence="2" key="1">
    <citation type="journal article" date="2019" name="Int. J. Syst. Evol. Microbiol.">
        <title>The Global Catalogue of Microorganisms (GCM) 10K type strain sequencing project: providing services to taxonomists for standard genome sequencing and annotation.</title>
        <authorList>
            <consortium name="The Broad Institute Genomics Platform"/>
            <consortium name="The Broad Institute Genome Sequencing Center for Infectious Disease"/>
            <person name="Wu L."/>
            <person name="Ma J."/>
        </authorList>
    </citation>
    <scope>NUCLEOTIDE SEQUENCE [LARGE SCALE GENOMIC DNA]</scope>
    <source>
        <strain evidence="2">KACC 12602</strain>
    </source>
</reference>
<dbReference type="Proteomes" id="UP001596161">
    <property type="component" value="Unassembled WGS sequence"/>
</dbReference>
<evidence type="ECO:0000313" key="1">
    <source>
        <dbReference type="EMBL" id="MFC5271492.1"/>
    </source>
</evidence>
<sequence>MNMKFLKALVVLMVISLPFIYGYNVYTRGSWELAKQVTPLGQLPSQVNESSGLAKAAEPGMYFTHNDHGAGGAPAVLFKVNESGKLIKSYTISGATNEDWEDLTGDNNGHVYIADTGNNNGKRTDLKVYKVSAANPGRAEVISFSYDDKPEAGKSKKGKKAKKPVTSFDSEAIFWNNGNLYLVTKDRNNSNEARLYKLPDSPGDHTAQLVATKPMNEKITGAGLSPDGKQLVLMSVGKLHIFQVSGSNYFNGNPQTISLGNVGQTEGLVFKDSNTLIFTNEGGQIFQYNF</sequence>
<evidence type="ECO:0000313" key="2">
    <source>
        <dbReference type="Proteomes" id="UP001596161"/>
    </source>
</evidence>